<feature type="compositionally biased region" description="Polar residues" evidence="5">
    <location>
        <begin position="291"/>
        <end position="302"/>
    </location>
</feature>
<proteinExistence type="inferred from homology"/>
<feature type="region of interest" description="Disordered" evidence="5">
    <location>
        <begin position="217"/>
        <end position="361"/>
    </location>
</feature>
<evidence type="ECO:0000256" key="1">
    <source>
        <dbReference type="ARBA" id="ARBA00022679"/>
    </source>
</evidence>
<name>A0AAN6RJ07_9PLEO</name>
<keyword evidence="7" id="KW-1185">Reference proteome</keyword>
<feature type="compositionally biased region" description="Basic and acidic residues" evidence="5">
    <location>
        <begin position="271"/>
        <end position="290"/>
    </location>
</feature>
<dbReference type="AlphaFoldDB" id="A0AAN6RJ07"/>
<gene>
    <name evidence="6" type="ORF">GRF29_28g89442</name>
</gene>
<dbReference type="PRINTS" id="PR00094">
    <property type="entry name" value="ADENYLTKNASE"/>
</dbReference>
<evidence type="ECO:0000256" key="3">
    <source>
        <dbReference type="ARBA" id="ARBA00022777"/>
    </source>
</evidence>
<evidence type="ECO:0000256" key="5">
    <source>
        <dbReference type="SAM" id="MobiDB-lite"/>
    </source>
</evidence>
<dbReference type="PANTHER" id="PTHR23359">
    <property type="entry name" value="NUCLEOTIDE KINASE"/>
    <property type="match status" value="1"/>
</dbReference>
<dbReference type="Gene3D" id="3.40.50.300">
    <property type="entry name" value="P-loop containing nucleotide triphosphate hydrolases"/>
    <property type="match status" value="1"/>
</dbReference>
<accession>A0AAN6RJ07</accession>
<dbReference type="InterPro" id="IPR000850">
    <property type="entry name" value="Adenylat/UMP-CMP_kin"/>
</dbReference>
<feature type="compositionally biased region" description="Polar residues" evidence="5">
    <location>
        <begin position="225"/>
        <end position="238"/>
    </location>
</feature>
<keyword evidence="2" id="KW-0547">Nucleotide-binding</keyword>
<evidence type="ECO:0000256" key="4">
    <source>
        <dbReference type="RuleBase" id="RU003330"/>
    </source>
</evidence>
<protein>
    <submittedName>
        <fullName evidence="6">Uncharacterized protein</fullName>
    </submittedName>
</protein>
<dbReference type="Pfam" id="PF00406">
    <property type="entry name" value="ADK"/>
    <property type="match status" value="1"/>
</dbReference>
<dbReference type="InterPro" id="IPR027417">
    <property type="entry name" value="P-loop_NTPase"/>
</dbReference>
<keyword evidence="3 4" id="KW-0418">Kinase</keyword>
<sequence length="361" mass="40950">MATPTPISNSPQQFVVVSVIGAPGAGKGTLCTYLAENFNLGHYSIGDDLRRYARDYPGDPLTARIKDRLAYQGFLSSADLNFFLDKALYYALKQAVPTPRGLIFDGYPRSMTWSHRTMHGFKRPCLGFWDTSASRHLLLKGRFERRYAEFEKRTEPVVEEFRKRGVLITIDANGTKEENKENMIKLLDNARIWKELFPENDTDDRMKFSFSYPPPHQTMADGSEVSKTISQGGTTSNLVGPAPPLRPDPQIMPYGDSELADDTSKTISQGHETDDRSKTMSLGHETDDRTGSASVPSQTQQMMHDRNTEKNEQQSDKREEVNPRWVGRSEENWVQEWINRVRDDPDNSEATEADNNKTVCE</sequence>
<evidence type="ECO:0000313" key="6">
    <source>
        <dbReference type="EMBL" id="KAK3213502.1"/>
    </source>
</evidence>
<comment type="caution">
    <text evidence="6">The sequence shown here is derived from an EMBL/GenBank/DDBJ whole genome shotgun (WGS) entry which is preliminary data.</text>
</comment>
<reference evidence="6 7" key="1">
    <citation type="submission" date="2021-02" db="EMBL/GenBank/DDBJ databases">
        <title>Genome assembly of Pseudopithomyces chartarum.</title>
        <authorList>
            <person name="Jauregui R."/>
            <person name="Singh J."/>
            <person name="Voisey C."/>
        </authorList>
    </citation>
    <scope>NUCLEOTIDE SEQUENCE [LARGE SCALE GENOMIC DNA]</scope>
    <source>
        <strain evidence="6 7">AGR01</strain>
    </source>
</reference>
<feature type="compositionally biased region" description="Basic and acidic residues" evidence="5">
    <location>
        <begin position="303"/>
        <end position="331"/>
    </location>
</feature>
<dbReference type="SUPFAM" id="SSF52540">
    <property type="entry name" value="P-loop containing nucleoside triphosphate hydrolases"/>
    <property type="match status" value="1"/>
</dbReference>
<organism evidence="6 7">
    <name type="scientific">Pseudopithomyces chartarum</name>
    <dbReference type="NCBI Taxonomy" id="1892770"/>
    <lineage>
        <taxon>Eukaryota</taxon>
        <taxon>Fungi</taxon>
        <taxon>Dikarya</taxon>
        <taxon>Ascomycota</taxon>
        <taxon>Pezizomycotina</taxon>
        <taxon>Dothideomycetes</taxon>
        <taxon>Pleosporomycetidae</taxon>
        <taxon>Pleosporales</taxon>
        <taxon>Massarineae</taxon>
        <taxon>Didymosphaeriaceae</taxon>
        <taxon>Pseudopithomyces</taxon>
    </lineage>
</organism>
<dbReference type="GO" id="GO:0019205">
    <property type="term" value="F:nucleobase-containing compound kinase activity"/>
    <property type="evidence" value="ECO:0007669"/>
    <property type="project" value="InterPro"/>
</dbReference>
<dbReference type="GO" id="GO:0006139">
    <property type="term" value="P:nucleobase-containing compound metabolic process"/>
    <property type="evidence" value="ECO:0007669"/>
    <property type="project" value="InterPro"/>
</dbReference>
<keyword evidence="1 4" id="KW-0808">Transferase</keyword>
<dbReference type="Proteomes" id="UP001280581">
    <property type="component" value="Unassembled WGS sequence"/>
</dbReference>
<dbReference type="GO" id="GO:0005524">
    <property type="term" value="F:ATP binding"/>
    <property type="evidence" value="ECO:0007669"/>
    <property type="project" value="InterPro"/>
</dbReference>
<evidence type="ECO:0000256" key="2">
    <source>
        <dbReference type="ARBA" id="ARBA00022741"/>
    </source>
</evidence>
<comment type="similarity">
    <text evidence="4">Belongs to the adenylate kinase family.</text>
</comment>
<dbReference type="EMBL" id="WVTA01000004">
    <property type="protein sequence ID" value="KAK3213502.1"/>
    <property type="molecule type" value="Genomic_DNA"/>
</dbReference>
<evidence type="ECO:0000313" key="7">
    <source>
        <dbReference type="Proteomes" id="UP001280581"/>
    </source>
</evidence>